<accession>A0A1B6PE89</accession>
<keyword evidence="1" id="KW-0812">Transmembrane</keyword>
<proteinExistence type="predicted"/>
<dbReference type="Proteomes" id="UP000000768">
    <property type="component" value="Chromosome 8"/>
</dbReference>
<feature type="transmembrane region" description="Helical" evidence="1">
    <location>
        <begin position="73"/>
        <end position="92"/>
    </location>
</feature>
<keyword evidence="1" id="KW-1133">Transmembrane helix</keyword>
<reference evidence="2 3" key="1">
    <citation type="journal article" date="2009" name="Nature">
        <title>The Sorghum bicolor genome and the diversification of grasses.</title>
        <authorList>
            <person name="Paterson A.H."/>
            <person name="Bowers J.E."/>
            <person name="Bruggmann R."/>
            <person name="Dubchak I."/>
            <person name="Grimwood J."/>
            <person name="Gundlach H."/>
            <person name="Haberer G."/>
            <person name="Hellsten U."/>
            <person name="Mitros T."/>
            <person name="Poliakov A."/>
            <person name="Schmutz J."/>
            <person name="Spannagl M."/>
            <person name="Tang H."/>
            <person name="Wang X."/>
            <person name="Wicker T."/>
            <person name="Bharti A.K."/>
            <person name="Chapman J."/>
            <person name="Feltus F.A."/>
            <person name="Gowik U."/>
            <person name="Grigoriev I.V."/>
            <person name="Lyons E."/>
            <person name="Maher C.A."/>
            <person name="Martis M."/>
            <person name="Narechania A."/>
            <person name="Otillar R.P."/>
            <person name="Penning B.W."/>
            <person name="Salamov A.A."/>
            <person name="Wang Y."/>
            <person name="Zhang L."/>
            <person name="Carpita N.C."/>
            <person name="Freeling M."/>
            <person name="Gingle A.R."/>
            <person name="Hash C.T."/>
            <person name="Keller B."/>
            <person name="Klein P."/>
            <person name="Kresovich S."/>
            <person name="McCann M.C."/>
            <person name="Ming R."/>
            <person name="Peterson D.G."/>
            <person name="Mehboob-ur-Rahman"/>
            <person name="Ware D."/>
            <person name="Westhoff P."/>
            <person name="Mayer K.F."/>
            <person name="Messing J."/>
            <person name="Rokhsar D.S."/>
        </authorList>
    </citation>
    <scope>NUCLEOTIDE SEQUENCE [LARGE SCALE GENOMIC DNA]</scope>
    <source>
        <strain evidence="3">cv. BTx623</strain>
    </source>
</reference>
<keyword evidence="3" id="KW-1185">Reference proteome</keyword>
<dbReference type="EMBL" id="CM000767">
    <property type="protein sequence ID" value="KXG23986.1"/>
    <property type="molecule type" value="Genomic_DNA"/>
</dbReference>
<protein>
    <submittedName>
        <fullName evidence="2">Uncharacterized protein</fullName>
    </submittedName>
</protein>
<sequence length="93" mass="10958">MLPALSVTTNFLQFLEVVKELLKIAYKYSFCHTKKGEKNTEKKKMQMHKMRRHLVTPTFLSSDPCCNPYTSRLMIPSFFFHTVIALVIFFHMP</sequence>
<dbReference type="Gramene" id="KXG23986">
    <property type="protein sequence ID" value="KXG23986"/>
    <property type="gene ID" value="SORBI_3008G167900"/>
</dbReference>
<keyword evidence="1" id="KW-0472">Membrane</keyword>
<evidence type="ECO:0000256" key="1">
    <source>
        <dbReference type="SAM" id="Phobius"/>
    </source>
</evidence>
<dbReference type="AlphaFoldDB" id="A0A1B6PE89"/>
<dbReference type="InParanoid" id="A0A1B6PE89"/>
<evidence type="ECO:0000313" key="3">
    <source>
        <dbReference type="Proteomes" id="UP000000768"/>
    </source>
</evidence>
<gene>
    <name evidence="2" type="ORF">SORBI_3008G167900</name>
</gene>
<reference evidence="3" key="2">
    <citation type="journal article" date="2018" name="Plant J.">
        <title>The Sorghum bicolor reference genome: improved assembly, gene annotations, a transcriptome atlas, and signatures of genome organization.</title>
        <authorList>
            <person name="McCormick R.F."/>
            <person name="Truong S.K."/>
            <person name="Sreedasyam A."/>
            <person name="Jenkins J."/>
            <person name="Shu S."/>
            <person name="Sims D."/>
            <person name="Kennedy M."/>
            <person name="Amirebrahimi M."/>
            <person name="Weers B.D."/>
            <person name="McKinley B."/>
            <person name="Mattison A."/>
            <person name="Morishige D.T."/>
            <person name="Grimwood J."/>
            <person name="Schmutz J."/>
            <person name="Mullet J.E."/>
        </authorList>
    </citation>
    <scope>NUCLEOTIDE SEQUENCE [LARGE SCALE GENOMIC DNA]</scope>
    <source>
        <strain evidence="3">cv. BTx623</strain>
    </source>
</reference>
<organism evidence="2 3">
    <name type="scientific">Sorghum bicolor</name>
    <name type="common">Sorghum</name>
    <name type="synonym">Sorghum vulgare</name>
    <dbReference type="NCBI Taxonomy" id="4558"/>
    <lineage>
        <taxon>Eukaryota</taxon>
        <taxon>Viridiplantae</taxon>
        <taxon>Streptophyta</taxon>
        <taxon>Embryophyta</taxon>
        <taxon>Tracheophyta</taxon>
        <taxon>Spermatophyta</taxon>
        <taxon>Magnoliopsida</taxon>
        <taxon>Liliopsida</taxon>
        <taxon>Poales</taxon>
        <taxon>Poaceae</taxon>
        <taxon>PACMAD clade</taxon>
        <taxon>Panicoideae</taxon>
        <taxon>Andropogonodae</taxon>
        <taxon>Andropogoneae</taxon>
        <taxon>Sorghinae</taxon>
        <taxon>Sorghum</taxon>
    </lineage>
</organism>
<evidence type="ECO:0000313" key="2">
    <source>
        <dbReference type="EMBL" id="KXG23986.1"/>
    </source>
</evidence>
<name>A0A1B6PE89_SORBI</name>